<feature type="signal peptide" evidence="8">
    <location>
        <begin position="1"/>
        <end position="19"/>
    </location>
</feature>
<dbReference type="AlphaFoldDB" id="A0A023EUU0"/>
<sequence length="458" mass="51890">MGFCRRVLFVAATLLVAIGYKQFRDATGPLPVPTLDPKEYWGPGDVRQYKEDPAIKPFKVTYSPEVIEKLRSKLNDTPTLVKPLEGTAFEYGFNSNRLQEILKYWKTSYLNKWTEREAFLNQFPHFKTQIQGLNIHFIHVKPKVPAGTKVLPLLLLHGWPGSVREFYDVIPKLTTKSDDKDFVFEVIVPSLPGYGWSQGASKQGLSPSRIAVIMKNLMDRVGHKKFYVQGGDWGSLIANLISTLYQDNVYGVHLNMCGVQGLKAILKSIVASFAPSTFIDAKYVEYYYPAGPKFMYILAESGYMHIQATKPDTIGTALVGNPVGLAAYIIEKFSTWTNPSYRQLADGGLEKYFTLDSLLDNIMVYYLTDSITTSQRIYYEAFSASEFALAIDRIPTRVPAACAKFKYELMHTLDWALRDHFTNLIQSNHFDDGGHFAAMQLPNVLYKDLVEFVKKVEQ</sequence>
<comment type="similarity">
    <text evidence="3 6">Belongs to the peptidase S33 family.</text>
</comment>
<dbReference type="SUPFAM" id="SSF53474">
    <property type="entry name" value="alpha/beta-Hydrolases"/>
    <property type="match status" value="1"/>
</dbReference>
<comment type="function">
    <text evidence="6">Catalyzes juvenile hormone hydrolysis.</text>
</comment>
<feature type="domain" description="Epoxide hydrolase N-terminal" evidence="9">
    <location>
        <begin position="55"/>
        <end position="166"/>
    </location>
</feature>
<keyword evidence="6" id="KW-0472">Membrane</keyword>
<feature type="active site" description="Proton donor" evidence="7">
    <location>
        <position position="378"/>
    </location>
</feature>
<evidence type="ECO:0000256" key="7">
    <source>
        <dbReference type="PIRSR" id="PIRSR001112-1"/>
    </source>
</evidence>
<comment type="subcellular location">
    <subcellularLocation>
        <location evidence="6">Endoplasmic reticulum membrane</location>
    </subcellularLocation>
    <subcellularLocation>
        <location evidence="2">Microsome membrane</location>
        <topology evidence="2">Single-pass membrane protein</topology>
    </subcellularLocation>
</comment>
<dbReference type="EMBL" id="GAPW01001359">
    <property type="protein sequence ID" value="JAC12239.1"/>
    <property type="molecule type" value="mRNA"/>
</dbReference>
<keyword evidence="8" id="KW-0732">Signal</keyword>
<dbReference type="OMA" id="YSAMMVT"/>
<proteinExistence type="evidence at transcript level"/>
<evidence type="ECO:0000256" key="5">
    <source>
        <dbReference type="ARBA" id="ARBA00022801"/>
    </source>
</evidence>
<comment type="catalytic activity">
    <reaction evidence="6">
        <text>cis-stilbene oxide + H2O = (1R,2R)-hydrobenzoin</text>
        <dbReference type="Rhea" id="RHEA:23900"/>
        <dbReference type="ChEBI" id="CHEBI:15377"/>
        <dbReference type="ChEBI" id="CHEBI:50004"/>
        <dbReference type="ChEBI" id="CHEBI:50014"/>
        <dbReference type="EC" id="3.3.2.9"/>
    </reaction>
</comment>
<protein>
    <recommendedName>
        <fullName evidence="6">Epoxide hydrolase</fullName>
        <ecNumber evidence="6">3.3.2.9</ecNumber>
    </recommendedName>
</protein>
<keyword evidence="4 6" id="KW-0058">Aromatic hydrocarbons catabolism</keyword>
<feature type="chain" id="PRO_5001515241" description="Epoxide hydrolase" evidence="8">
    <location>
        <begin position="20"/>
        <end position="458"/>
    </location>
</feature>
<dbReference type="OrthoDB" id="7130006at2759"/>
<dbReference type="PIRSF" id="PIRSF001112">
    <property type="entry name" value="Epoxide_hydrolase"/>
    <property type="match status" value="1"/>
</dbReference>
<dbReference type="EC" id="3.3.2.9" evidence="6"/>
<feature type="active site" description="Proton acceptor" evidence="7">
    <location>
        <position position="435"/>
    </location>
</feature>
<evidence type="ECO:0000256" key="2">
    <source>
        <dbReference type="ARBA" id="ARBA00004111"/>
    </source>
</evidence>
<evidence type="ECO:0000259" key="9">
    <source>
        <dbReference type="Pfam" id="PF06441"/>
    </source>
</evidence>
<dbReference type="GO" id="GO:0005789">
    <property type="term" value="C:endoplasmic reticulum membrane"/>
    <property type="evidence" value="ECO:0007669"/>
    <property type="project" value="UniProtKB-SubCell"/>
</dbReference>
<keyword evidence="5 6" id="KW-0378">Hydrolase</keyword>
<dbReference type="GO" id="GO:0033961">
    <property type="term" value="F:cis-stilbene-oxide hydrolase activity"/>
    <property type="evidence" value="ECO:0007669"/>
    <property type="project" value="UniProtKB-UniRule"/>
</dbReference>
<dbReference type="InterPro" id="IPR016292">
    <property type="entry name" value="Epoxide_hydrolase"/>
</dbReference>
<evidence type="ECO:0000256" key="3">
    <source>
        <dbReference type="ARBA" id="ARBA00010088"/>
    </source>
</evidence>
<dbReference type="VEuPathDB" id="VectorBase:AALC636_021000"/>
<evidence type="ECO:0000256" key="4">
    <source>
        <dbReference type="ARBA" id="ARBA00022797"/>
    </source>
</evidence>
<evidence type="ECO:0000256" key="6">
    <source>
        <dbReference type="PIRNR" id="PIRNR001112"/>
    </source>
</evidence>
<dbReference type="Pfam" id="PF06441">
    <property type="entry name" value="EHN"/>
    <property type="match status" value="1"/>
</dbReference>
<dbReference type="VEuPathDB" id="VectorBase:AALF002654"/>
<dbReference type="PANTHER" id="PTHR21661">
    <property type="entry name" value="EPOXIDE HYDROLASE 1-RELATED"/>
    <property type="match status" value="1"/>
</dbReference>
<keyword evidence="6" id="KW-0256">Endoplasmic reticulum</keyword>
<evidence type="ECO:0000313" key="10">
    <source>
        <dbReference type="EMBL" id="JAC12239.1"/>
    </source>
</evidence>
<reference evidence="10" key="1">
    <citation type="journal article" date="2014" name="PLoS Negl. Trop. Dis.">
        <title>Identification and characterization of seminal fluid proteins in the Asian tiger mosquito, Aedes albopictus.</title>
        <authorList>
            <person name="Boes K.E."/>
            <person name="Ribeiro J.M."/>
            <person name="Wong A."/>
            <person name="Harrington L.C."/>
            <person name="Wolfner M.F."/>
            <person name="Sirot L.K."/>
        </authorList>
    </citation>
    <scope>NUCLEOTIDE SEQUENCE</scope>
    <source>
        <tissue evidence="10">Reproductive organs</tissue>
    </source>
</reference>
<dbReference type="InterPro" id="IPR010497">
    <property type="entry name" value="Epoxide_hydro_N"/>
</dbReference>
<dbReference type="InterPro" id="IPR000639">
    <property type="entry name" value="Epox_hydrolase-like"/>
</dbReference>
<dbReference type="VEuPathDB" id="VectorBase:AALFPA_041118"/>
<dbReference type="InterPro" id="IPR029058">
    <property type="entry name" value="AB_hydrolase_fold"/>
</dbReference>
<evidence type="ECO:0000256" key="8">
    <source>
        <dbReference type="SAM" id="SignalP"/>
    </source>
</evidence>
<dbReference type="GO" id="GO:0097176">
    <property type="term" value="P:epoxide metabolic process"/>
    <property type="evidence" value="ECO:0007669"/>
    <property type="project" value="TreeGrafter"/>
</dbReference>
<evidence type="ECO:0000256" key="1">
    <source>
        <dbReference type="ARBA" id="ARBA00000221"/>
    </source>
</evidence>
<accession>A0A023EUU0</accession>
<dbReference type="PRINTS" id="PR00412">
    <property type="entry name" value="EPOXHYDRLASE"/>
</dbReference>
<dbReference type="Gene3D" id="3.40.50.1820">
    <property type="entry name" value="alpha/beta hydrolase"/>
    <property type="match status" value="1"/>
</dbReference>
<comment type="catalytic activity">
    <reaction evidence="1 6">
        <text>1-(4-methoxyphenyl)-N-methyl-N-[(3-methyloxetan-3-yl)methyl]methanamine + H2O = 2-{[(4-methoxybenzyl)(methyl)amino]methyl}-2-methylpropane-1,3-diol</text>
        <dbReference type="Rhea" id="RHEA:55764"/>
        <dbReference type="ChEBI" id="CHEBI:15377"/>
        <dbReference type="ChEBI" id="CHEBI:139161"/>
        <dbReference type="ChEBI" id="CHEBI:139164"/>
        <dbReference type="EC" id="3.3.2.9"/>
    </reaction>
</comment>
<name>A0A023EUU0_AEDAL</name>
<feature type="active site" description="Nucleophile" evidence="7">
    <location>
        <position position="232"/>
    </location>
</feature>
<dbReference type="PANTHER" id="PTHR21661:SF35">
    <property type="entry name" value="EPOXIDE HYDROLASE"/>
    <property type="match status" value="1"/>
</dbReference>
<organism evidence="10">
    <name type="scientific">Aedes albopictus</name>
    <name type="common">Asian tiger mosquito</name>
    <name type="synonym">Stegomyia albopicta</name>
    <dbReference type="NCBI Taxonomy" id="7160"/>
    <lineage>
        <taxon>Eukaryota</taxon>
        <taxon>Metazoa</taxon>
        <taxon>Ecdysozoa</taxon>
        <taxon>Arthropoda</taxon>
        <taxon>Hexapoda</taxon>
        <taxon>Insecta</taxon>
        <taxon>Pterygota</taxon>
        <taxon>Neoptera</taxon>
        <taxon>Endopterygota</taxon>
        <taxon>Diptera</taxon>
        <taxon>Nematocera</taxon>
        <taxon>Culicoidea</taxon>
        <taxon>Culicidae</taxon>
        <taxon>Culicinae</taxon>
        <taxon>Aedini</taxon>
        <taxon>Aedes</taxon>
        <taxon>Stegomyia</taxon>
    </lineage>
</organism>